<feature type="signal peptide" evidence="4">
    <location>
        <begin position="1"/>
        <end position="19"/>
    </location>
</feature>
<dbReference type="Gene3D" id="2.40.170.20">
    <property type="entry name" value="TonB-dependent receptor, beta-barrel domain"/>
    <property type="match status" value="1"/>
</dbReference>
<dbReference type="EMBL" id="JBHULN010000015">
    <property type="protein sequence ID" value="MFD2573143.1"/>
    <property type="molecule type" value="Genomic_DNA"/>
</dbReference>
<gene>
    <name evidence="7" type="ORF">ACFSUS_21050</name>
</gene>
<comment type="caution">
    <text evidence="7">The sequence shown here is derived from an EMBL/GenBank/DDBJ whole genome shotgun (WGS) entry which is preliminary data.</text>
</comment>
<reference evidence="8" key="1">
    <citation type="journal article" date="2019" name="Int. J. Syst. Evol. Microbiol.">
        <title>The Global Catalogue of Microorganisms (GCM) 10K type strain sequencing project: providing services to taxonomists for standard genome sequencing and annotation.</title>
        <authorList>
            <consortium name="The Broad Institute Genomics Platform"/>
            <consortium name="The Broad Institute Genome Sequencing Center for Infectious Disease"/>
            <person name="Wu L."/>
            <person name="Ma J."/>
        </authorList>
    </citation>
    <scope>NUCLEOTIDE SEQUENCE [LARGE SCALE GENOMIC DNA]</scope>
    <source>
        <strain evidence="8">KCTC 42805</strain>
    </source>
</reference>
<feature type="chain" id="PRO_5047541974" evidence="4">
    <location>
        <begin position="20"/>
        <end position="811"/>
    </location>
</feature>
<evidence type="ECO:0000259" key="6">
    <source>
        <dbReference type="Pfam" id="PF14905"/>
    </source>
</evidence>
<comment type="subcellular location">
    <subcellularLocation>
        <location evidence="1">Cell outer membrane</location>
    </subcellularLocation>
</comment>
<dbReference type="InterPro" id="IPR036942">
    <property type="entry name" value="Beta-barrel_TonB_sf"/>
</dbReference>
<dbReference type="Gene3D" id="2.60.40.1120">
    <property type="entry name" value="Carboxypeptidase-like, regulatory domain"/>
    <property type="match status" value="1"/>
</dbReference>
<keyword evidence="8" id="KW-1185">Reference proteome</keyword>
<dbReference type="Proteomes" id="UP001597469">
    <property type="component" value="Unassembled WGS sequence"/>
</dbReference>
<dbReference type="Pfam" id="PF14905">
    <property type="entry name" value="OMP_b-brl_3"/>
    <property type="match status" value="1"/>
</dbReference>
<dbReference type="PANTHER" id="PTHR40980">
    <property type="entry name" value="PLUG DOMAIN-CONTAINING PROTEIN"/>
    <property type="match status" value="1"/>
</dbReference>
<dbReference type="InterPro" id="IPR041700">
    <property type="entry name" value="OMP_b-brl_3"/>
</dbReference>
<dbReference type="SUPFAM" id="SSF49464">
    <property type="entry name" value="Carboxypeptidase regulatory domain-like"/>
    <property type="match status" value="1"/>
</dbReference>
<dbReference type="SUPFAM" id="SSF56935">
    <property type="entry name" value="Porins"/>
    <property type="match status" value="1"/>
</dbReference>
<keyword evidence="3" id="KW-0998">Cell outer membrane</keyword>
<dbReference type="InterPro" id="IPR008969">
    <property type="entry name" value="CarboxyPept-like_regulatory"/>
</dbReference>
<feature type="domain" description="Outer membrane protein beta-barrel" evidence="6">
    <location>
        <begin position="379"/>
        <end position="787"/>
    </location>
</feature>
<dbReference type="Pfam" id="PF13620">
    <property type="entry name" value="CarboxypepD_reg"/>
    <property type="match status" value="1"/>
</dbReference>
<organism evidence="7 8">
    <name type="scientific">Spirosoma soli</name>
    <dbReference type="NCBI Taxonomy" id="1770529"/>
    <lineage>
        <taxon>Bacteria</taxon>
        <taxon>Pseudomonadati</taxon>
        <taxon>Bacteroidota</taxon>
        <taxon>Cytophagia</taxon>
        <taxon>Cytophagales</taxon>
        <taxon>Cytophagaceae</taxon>
        <taxon>Spirosoma</taxon>
    </lineage>
</organism>
<keyword evidence="4" id="KW-0732">Signal</keyword>
<evidence type="ECO:0000313" key="7">
    <source>
        <dbReference type="EMBL" id="MFD2573143.1"/>
    </source>
</evidence>
<dbReference type="InterPro" id="IPR037066">
    <property type="entry name" value="Plug_dom_sf"/>
</dbReference>
<feature type="domain" description="TonB-dependent receptor plug" evidence="5">
    <location>
        <begin position="144"/>
        <end position="211"/>
    </location>
</feature>
<dbReference type="RefSeq" id="WP_381525738.1">
    <property type="nucleotide sequence ID" value="NZ_JBHULN010000015.1"/>
</dbReference>
<dbReference type="Gene3D" id="2.170.130.10">
    <property type="entry name" value="TonB-dependent receptor, plug domain"/>
    <property type="match status" value="1"/>
</dbReference>
<protein>
    <submittedName>
        <fullName evidence="7">Outer membrane beta-barrel protein</fullName>
    </submittedName>
</protein>
<proteinExistence type="predicted"/>
<accession>A0ABW5M848</accession>
<evidence type="ECO:0000256" key="2">
    <source>
        <dbReference type="ARBA" id="ARBA00023136"/>
    </source>
</evidence>
<dbReference type="InterPro" id="IPR012910">
    <property type="entry name" value="Plug_dom"/>
</dbReference>
<evidence type="ECO:0000256" key="4">
    <source>
        <dbReference type="SAM" id="SignalP"/>
    </source>
</evidence>
<dbReference type="Pfam" id="PF07715">
    <property type="entry name" value="Plug"/>
    <property type="match status" value="1"/>
</dbReference>
<dbReference type="PANTHER" id="PTHR40980:SF4">
    <property type="entry name" value="TONB-DEPENDENT RECEPTOR-LIKE BETA-BARREL DOMAIN-CONTAINING PROTEIN"/>
    <property type="match status" value="1"/>
</dbReference>
<evidence type="ECO:0000256" key="1">
    <source>
        <dbReference type="ARBA" id="ARBA00004442"/>
    </source>
</evidence>
<evidence type="ECO:0000259" key="5">
    <source>
        <dbReference type="Pfam" id="PF07715"/>
    </source>
</evidence>
<sequence length="811" mass="90896">MKTLYIFILLSFAIGNGFAQTNAITGNVREANQRPVEYATVLVLAAKDSAMVKGGLTDTTGSFTVNGLSAGTYLIRVTAMGFAQYTSQPLTLTDAQPVINAGNIPLISMAKTLTEVIVKGERPVVERSMGKMTLNVTNPFFKTATNALDVLKRAPGLIVSQDGAISIKGHYAPVVYIDGKQQPISSDELNGLQASDIEQVEVISNASAQFDGETRAVINIKLRRDKALGWKGSVYGSYVQNQRYNGGEVGGSATYKAKKWSYYGRLGYVQNTSFLTGLTRRVVSSNELQTMFMGDELLSWNSKPLSYQLSTDFTPNKNQQISLFVKGSTAHREDILINNADRIDYNTTGAELTHTQLNTKSIDNARTSNIALDLSYKGTLNQRGDQLSAFLDYAYYNTAKTQNFRNDFLDREGQAIRVPMVMLGQFPSATTIRSFRADYVHPFGKVGKLEMGVKLSWTGTNNELRYDTLQFANSTTGRGYVYDPSRSNRFLYDEKILAGYAQMSREFNKTQVEAGLRLENTNSQGNSVTLNNVVNRQYVRWLPSLKVQQKLGERDVLSASFSRKMQRPSFYDLNPFTLYLDPYAYTEGNPFLLPVTLNTTDLTYQHRTITVSLNYILNKDVFVQLPFQNDQTKVIRYTRVNLDKQQSVWLDISATQSPTKWWKMQHYASVGRKQTVSAYSPGATINTQAWNYYVNGTHNFSLPGGYNLELSYYYSGPTQDYIYTLKSNGAVSVGLQKSVLAGKGNLQLNLNDIFNTYREYFVSQYENLDVSTLQKRNSRQATLRFTYTFGKSTFNRKSQASGSAEEESRAR</sequence>
<name>A0ABW5M848_9BACT</name>
<evidence type="ECO:0000256" key="3">
    <source>
        <dbReference type="ARBA" id="ARBA00023237"/>
    </source>
</evidence>
<keyword evidence="2" id="KW-0472">Membrane</keyword>
<evidence type="ECO:0000313" key="8">
    <source>
        <dbReference type="Proteomes" id="UP001597469"/>
    </source>
</evidence>